<keyword evidence="6" id="KW-0507">mRNA processing</keyword>
<accession>A0A6A6PB93</accession>
<dbReference type="AlphaFoldDB" id="A0A6A6PB93"/>
<evidence type="ECO:0000256" key="2">
    <source>
        <dbReference type="ARBA" id="ARBA00001947"/>
    </source>
</evidence>
<dbReference type="CDD" id="cd00844">
    <property type="entry name" value="MPP_Dbr1_N"/>
    <property type="match status" value="1"/>
</dbReference>
<evidence type="ECO:0000256" key="7">
    <source>
        <dbReference type="ARBA" id="ARBA00022723"/>
    </source>
</evidence>
<evidence type="ECO:0000259" key="14">
    <source>
        <dbReference type="SMART" id="SM01124"/>
    </source>
</evidence>
<proteinExistence type="inferred from homology"/>
<dbReference type="InterPro" id="IPR004843">
    <property type="entry name" value="Calcineurin-like_PHP"/>
</dbReference>
<dbReference type="Proteomes" id="UP000799766">
    <property type="component" value="Unassembled WGS sequence"/>
</dbReference>
<dbReference type="InterPro" id="IPR041816">
    <property type="entry name" value="Dbr1_N"/>
</dbReference>
<dbReference type="PANTHER" id="PTHR12849">
    <property type="entry name" value="RNA LARIAT DEBRANCHING ENZYME"/>
    <property type="match status" value="1"/>
</dbReference>
<dbReference type="GO" id="GO:0046872">
    <property type="term" value="F:metal ion binding"/>
    <property type="evidence" value="ECO:0007669"/>
    <property type="project" value="UniProtKB-KW"/>
</dbReference>
<evidence type="ECO:0000256" key="4">
    <source>
        <dbReference type="ARBA" id="ARBA00004123"/>
    </source>
</evidence>
<evidence type="ECO:0000256" key="6">
    <source>
        <dbReference type="ARBA" id="ARBA00022664"/>
    </source>
</evidence>
<feature type="region of interest" description="Disordered" evidence="13">
    <location>
        <begin position="284"/>
        <end position="316"/>
    </location>
</feature>
<keyword evidence="7" id="KW-0479">Metal-binding</keyword>
<evidence type="ECO:0000256" key="11">
    <source>
        <dbReference type="ARBA" id="ARBA00023211"/>
    </source>
</evidence>
<reference evidence="15" key="1">
    <citation type="journal article" date="2020" name="Stud. Mycol.">
        <title>101 Dothideomycetes genomes: a test case for predicting lifestyles and emergence of pathogens.</title>
        <authorList>
            <person name="Haridas S."/>
            <person name="Albert R."/>
            <person name="Binder M."/>
            <person name="Bloem J."/>
            <person name="Labutti K."/>
            <person name="Salamov A."/>
            <person name="Andreopoulos B."/>
            <person name="Baker S."/>
            <person name="Barry K."/>
            <person name="Bills G."/>
            <person name="Bluhm B."/>
            <person name="Cannon C."/>
            <person name="Castanera R."/>
            <person name="Culley D."/>
            <person name="Daum C."/>
            <person name="Ezra D."/>
            <person name="Gonzalez J."/>
            <person name="Henrissat B."/>
            <person name="Kuo A."/>
            <person name="Liang C."/>
            <person name="Lipzen A."/>
            <person name="Lutzoni F."/>
            <person name="Magnuson J."/>
            <person name="Mondo S."/>
            <person name="Nolan M."/>
            <person name="Ohm R."/>
            <person name="Pangilinan J."/>
            <person name="Park H.-J."/>
            <person name="Ramirez L."/>
            <person name="Alfaro M."/>
            <person name="Sun H."/>
            <person name="Tritt A."/>
            <person name="Yoshinaga Y."/>
            <person name="Zwiers L.-H."/>
            <person name="Turgeon B."/>
            <person name="Goodwin S."/>
            <person name="Spatafora J."/>
            <person name="Crous P."/>
            <person name="Grigoriev I."/>
        </authorList>
    </citation>
    <scope>NUCLEOTIDE SEQUENCE</scope>
    <source>
        <strain evidence="15">ATCC 16933</strain>
    </source>
</reference>
<name>A0A6A6PB93_9PEZI</name>
<gene>
    <name evidence="15" type="ORF">BDY21DRAFT_141066</name>
</gene>
<feature type="region of interest" description="Disordered" evidence="13">
    <location>
        <begin position="515"/>
        <end position="559"/>
    </location>
</feature>
<evidence type="ECO:0000256" key="3">
    <source>
        <dbReference type="ARBA" id="ARBA00001954"/>
    </source>
</evidence>
<dbReference type="Pfam" id="PF05011">
    <property type="entry name" value="DBR1"/>
    <property type="match status" value="1"/>
</dbReference>
<evidence type="ECO:0000313" key="16">
    <source>
        <dbReference type="Proteomes" id="UP000799766"/>
    </source>
</evidence>
<dbReference type="InterPro" id="IPR029052">
    <property type="entry name" value="Metallo-depent_PP-like"/>
</dbReference>
<evidence type="ECO:0000256" key="12">
    <source>
        <dbReference type="ARBA" id="ARBA00023242"/>
    </source>
</evidence>
<dbReference type="OrthoDB" id="407609at2759"/>
<dbReference type="InterPro" id="IPR007708">
    <property type="entry name" value="DBR1_C"/>
</dbReference>
<feature type="compositionally biased region" description="Basic and acidic residues" evidence="13">
    <location>
        <begin position="284"/>
        <end position="298"/>
    </location>
</feature>
<keyword evidence="10" id="KW-0408">Iron</keyword>
<comment type="subcellular location">
    <subcellularLocation>
        <location evidence="4">Nucleus</location>
    </subcellularLocation>
</comment>
<keyword evidence="16" id="KW-1185">Reference proteome</keyword>
<dbReference type="SMART" id="SM01124">
    <property type="entry name" value="DBR1"/>
    <property type="match status" value="1"/>
</dbReference>
<feature type="compositionally biased region" description="Polar residues" evidence="13">
    <location>
        <begin position="331"/>
        <end position="350"/>
    </location>
</feature>
<evidence type="ECO:0000256" key="1">
    <source>
        <dbReference type="ARBA" id="ARBA00001936"/>
    </source>
</evidence>
<keyword evidence="12" id="KW-0539">Nucleus</keyword>
<feature type="compositionally biased region" description="Low complexity" evidence="13">
    <location>
        <begin position="541"/>
        <end position="550"/>
    </location>
</feature>
<dbReference type="GO" id="GO:0000398">
    <property type="term" value="P:mRNA splicing, via spliceosome"/>
    <property type="evidence" value="ECO:0007669"/>
    <property type="project" value="TreeGrafter"/>
</dbReference>
<comment type="cofactor">
    <cofactor evidence="1">
        <name>Mn(2+)</name>
        <dbReference type="ChEBI" id="CHEBI:29035"/>
    </cofactor>
</comment>
<protein>
    <submittedName>
        <fullName evidence="15">Lariat debranching enzyme, C-terminal domain-containing protein</fullName>
    </submittedName>
</protein>
<sequence>MATSTLRQPIRVAVEGCGHGTLNSIYASVRKTCAARGWNGVDLLIIGGDFQAVRNAYDLNCASIPEKYRQIGDFHEYYSGARVAPYLTIFVGGNHEASNYLQELYYGGWVAPNIYYMGAANVVKLGPLRIAALSGIWKGPDYRKPHFERLPYNSSDVKSIYHVREIDTRKLLQIKTQVDIGISHDWPRGVEWHGEWYTLFGVKRHLEADARSGSLGSIAAKYVLDRLRPAYWFSAHLHVKYAAVIQHDAQTEKSVVEMADAPNPQKNADEVDLKLDDDDVAKGAEAKSANDDEIKLDLGDQEVPPEPPEANGQSSALVAGVPDDLRAQLPASFNRSPPSPNDQVGPSSARPQPPPPGITNATTRFLALDKCLPNRDFLQLTEIEPLTHLAADEDSNAPLQLQYDREWLAITRVFARDLQVGDPLTQVPPDKGTEFYRPLIAAEEAWVDDHIMKAGKAAVPNNFVRTAPVYDARRGISVGPRMPREYSNPQTQQFCQMLHIPNPFHADEGEIDARIRTGPRPEPSNFGREHGRGGRGGCSGGRFSRGNFSGRGRGRGRPQ</sequence>
<dbReference type="SUPFAM" id="SSF56300">
    <property type="entry name" value="Metallo-dependent phosphatases"/>
    <property type="match status" value="1"/>
</dbReference>
<evidence type="ECO:0000256" key="9">
    <source>
        <dbReference type="ARBA" id="ARBA00022833"/>
    </source>
</evidence>
<dbReference type="GO" id="GO:0008419">
    <property type="term" value="F:RNA lariat debranching enzyme activity"/>
    <property type="evidence" value="ECO:0007669"/>
    <property type="project" value="TreeGrafter"/>
</dbReference>
<evidence type="ECO:0000256" key="5">
    <source>
        <dbReference type="ARBA" id="ARBA00006045"/>
    </source>
</evidence>
<comment type="cofactor">
    <cofactor evidence="3">
        <name>Fe(2+)</name>
        <dbReference type="ChEBI" id="CHEBI:29033"/>
    </cofactor>
</comment>
<keyword evidence="11" id="KW-0464">Manganese</keyword>
<organism evidence="15 16">
    <name type="scientific">Lineolata rhizophorae</name>
    <dbReference type="NCBI Taxonomy" id="578093"/>
    <lineage>
        <taxon>Eukaryota</taxon>
        <taxon>Fungi</taxon>
        <taxon>Dikarya</taxon>
        <taxon>Ascomycota</taxon>
        <taxon>Pezizomycotina</taxon>
        <taxon>Dothideomycetes</taxon>
        <taxon>Dothideomycetes incertae sedis</taxon>
        <taxon>Lineolatales</taxon>
        <taxon>Lineolataceae</taxon>
        <taxon>Lineolata</taxon>
    </lineage>
</organism>
<evidence type="ECO:0000256" key="8">
    <source>
        <dbReference type="ARBA" id="ARBA00022801"/>
    </source>
</evidence>
<feature type="region of interest" description="Disordered" evidence="13">
    <location>
        <begin position="328"/>
        <end position="361"/>
    </location>
</feature>
<dbReference type="PANTHER" id="PTHR12849:SF0">
    <property type="entry name" value="LARIAT DEBRANCHING ENZYME"/>
    <property type="match status" value="1"/>
</dbReference>
<keyword evidence="8" id="KW-0378">Hydrolase</keyword>
<comment type="cofactor">
    <cofactor evidence="2">
        <name>Zn(2+)</name>
        <dbReference type="ChEBI" id="CHEBI:29105"/>
    </cofactor>
</comment>
<comment type="similarity">
    <text evidence="5">Belongs to the lariat debranching enzyme family.</text>
</comment>
<dbReference type="Pfam" id="PF00149">
    <property type="entry name" value="Metallophos"/>
    <property type="match status" value="1"/>
</dbReference>
<dbReference type="GO" id="GO:0005634">
    <property type="term" value="C:nucleus"/>
    <property type="evidence" value="ECO:0007669"/>
    <property type="project" value="UniProtKB-SubCell"/>
</dbReference>
<evidence type="ECO:0000256" key="13">
    <source>
        <dbReference type="SAM" id="MobiDB-lite"/>
    </source>
</evidence>
<dbReference type="EMBL" id="MU001672">
    <property type="protein sequence ID" value="KAF2461216.1"/>
    <property type="molecule type" value="Genomic_DNA"/>
</dbReference>
<evidence type="ECO:0000313" key="15">
    <source>
        <dbReference type="EMBL" id="KAF2461216.1"/>
    </source>
</evidence>
<feature type="domain" description="Lariat debranching enzyme C-terminal" evidence="14">
    <location>
        <begin position="352"/>
        <end position="504"/>
    </location>
</feature>
<keyword evidence="9" id="KW-0862">Zinc</keyword>
<evidence type="ECO:0000256" key="10">
    <source>
        <dbReference type="ARBA" id="ARBA00023004"/>
    </source>
</evidence>